<dbReference type="STRING" id="928856.SAMN04488049_10444"/>
<organism evidence="5 6">
    <name type="scientific">Tritonibacter multivorans</name>
    <dbReference type="NCBI Taxonomy" id="928856"/>
    <lineage>
        <taxon>Bacteria</taxon>
        <taxon>Pseudomonadati</taxon>
        <taxon>Pseudomonadota</taxon>
        <taxon>Alphaproteobacteria</taxon>
        <taxon>Rhodobacterales</taxon>
        <taxon>Paracoccaceae</taxon>
        <taxon>Tritonibacter</taxon>
    </lineage>
</organism>
<dbReference type="Pfam" id="PF08447">
    <property type="entry name" value="PAS_3"/>
    <property type="match status" value="3"/>
</dbReference>
<dbReference type="Gene3D" id="3.30.450.20">
    <property type="entry name" value="PAS domain"/>
    <property type="match status" value="7"/>
</dbReference>
<dbReference type="InterPro" id="IPR004089">
    <property type="entry name" value="MCPsignal_dom"/>
</dbReference>
<accession>A0A0N7M0D8</accession>
<dbReference type="GO" id="GO:0004888">
    <property type="term" value="F:transmembrane signaling receptor activity"/>
    <property type="evidence" value="ECO:0007669"/>
    <property type="project" value="InterPro"/>
</dbReference>
<evidence type="ECO:0000259" key="4">
    <source>
        <dbReference type="PROSITE" id="PS50113"/>
    </source>
</evidence>
<dbReference type="CDD" id="cd11386">
    <property type="entry name" value="MCP_signal"/>
    <property type="match status" value="1"/>
</dbReference>
<feature type="domain" description="PAC" evidence="4">
    <location>
        <begin position="701"/>
        <end position="755"/>
    </location>
</feature>
<feature type="domain" description="PAS" evidence="3">
    <location>
        <begin position="629"/>
        <end position="698"/>
    </location>
</feature>
<dbReference type="SMART" id="SM00086">
    <property type="entry name" value="PAC"/>
    <property type="match status" value="5"/>
</dbReference>
<evidence type="ECO:0000259" key="3">
    <source>
        <dbReference type="PROSITE" id="PS50112"/>
    </source>
</evidence>
<dbReference type="RefSeq" id="WP_082626616.1">
    <property type="nucleotide sequence ID" value="NZ_CYSD01000039.1"/>
</dbReference>
<reference evidence="5 6" key="1">
    <citation type="submission" date="2015-09" db="EMBL/GenBank/DDBJ databases">
        <authorList>
            <consortium name="Swine Surveillance"/>
        </authorList>
    </citation>
    <scope>NUCLEOTIDE SEQUENCE [LARGE SCALE GENOMIC DNA]</scope>
    <source>
        <strain evidence="5 6">CECT 7557</strain>
    </source>
</reference>
<sequence>MSTENSAPTSDVTAATARAGEAEAMLEAVSRVQAVIEFELDGTIRSANENFLAVAGYSLEEIQGQHHRMFCDPDYAASDTYKDFWLQLAMGQASSGEYRRIGKGGKVVWINASYNPIFGADGKPYKVVKFATDITAQKEAEAVNLRRKTGFENSSVAMMTVDRDFLVLDINTATKDLLSKNADAFASIWPDFDPEKIIGSCIDQFHKKPAHQRKLLSDPANLPFKTDITVGDLKFALNVDGIFDAQGEYLGNLLEWADVTEARMNTGVLNALDRGQAVIEFKPDGTITGANENFLAVTGYALEEIQGKHHKLFVDPAYGESDAYKAFWTCLAKGETQDGQFKRFGKSGDEVWIQASYNPIVDGNGTVFKVVKFATDITDQKKAEFVNLRRKTGFENSSVAMMTVDRNFEVMDVNQATTALLSDNKDVFASVWPDFDPANMIGTCIDQFHKNPAHQRKLLSDASNLPFKTDITLGDLKFALNVDGIFDEDGNYVGNLLEWADVTETRMNAGVLAALDHSQAIIEFKPDGTITNANENFLAVTGYALGDIQGQKHRMFVEEAYGKSEDYKDFWKDLARGETKSGEFKRFGKDGAEVWIQATYNPIFDGNGDVFKVVKFAIDITEQVKMRETAKTLSLVANETDNSVVIADASGRIEYVNPGFTKLTGYEFKEVVGKKPGDLLQGQHTDPETKKRIREKLDAQKPFYDEILNYSKDGEAYWISLAINPVFDTDGKLDKFVSIQTNITEVKLEQQDFNCKLEAISNASAVIEFKPDGTILDANENFTATTGYGLDEIKGRHHRMFCDNAYAAGPEYAAFWERLRSGIADTGKYQRFGKGEKEIWLSASYSPIFDQENNVIKVVKFATDITPTVELEREVSRIASQFVTRSEDISDQANKVAEGAQSLGCTTEQISASIEELSASIDSIAQNSKHSDEIAQGTRDEADQGAKAIERSIESMELINSSSEEINEIVKVISEIAGQTNLLAFNAAIEAARAGEHGLGFSVVADEVRKLAERSSQATKEISKLINETVKRVSQGSEVSKEAGEAFKKILSGIKDTTDSIKQISVAAREQQTAARDVSDAIQSIVDATEQAVIASDAIASSTNELNDGAQELTQEIAKLGQ</sequence>
<dbReference type="CDD" id="cd00130">
    <property type="entry name" value="PAS"/>
    <property type="match status" value="5"/>
</dbReference>
<dbReference type="AlphaFoldDB" id="A0A0N7M0D8"/>
<dbReference type="InterPro" id="IPR013655">
    <property type="entry name" value="PAS_fold_3"/>
</dbReference>
<dbReference type="NCBIfam" id="TIGR00229">
    <property type="entry name" value="sensory_box"/>
    <property type="match status" value="5"/>
</dbReference>
<dbReference type="InterPro" id="IPR000700">
    <property type="entry name" value="PAS-assoc_C"/>
</dbReference>
<dbReference type="SUPFAM" id="SSF55785">
    <property type="entry name" value="PYP-like sensor domain (PAS domain)"/>
    <property type="match status" value="5"/>
</dbReference>
<keyword evidence="6" id="KW-1185">Reference proteome</keyword>
<feature type="domain" description="PAC" evidence="4">
    <location>
        <begin position="580"/>
        <end position="632"/>
    </location>
</feature>
<dbReference type="PANTHER" id="PTHR24422">
    <property type="entry name" value="CHEMOTAXIS PROTEIN METHYLTRANSFERASE"/>
    <property type="match status" value="1"/>
</dbReference>
<dbReference type="PROSITE" id="PS50112">
    <property type="entry name" value="PAS"/>
    <property type="match status" value="1"/>
</dbReference>
<dbReference type="SMART" id="SM00283">
    <property type="entry name" value="MA"/>
    <property type="match status" value="1"/>
</dbReference>
<dbReference type="InterPro" id="IPR000014">
    <property type="entry name" value="PAS"/>
</dbReference>
<dbReference type="Pfam" id="PF13426">
    <property type="entry name" value="PAS_9"/>
    <property type="match status" value="2"/>
</dbReference>
<feature type="domain" description="Methyl-accepting transducer" evidence="2">
    <location>
        <begin position="878"/>
        <end position="1100"/>
    </location>
</feature>
<feature type="domain" description="PAC" evidence="4">
    <location>
        <begin position="825"/>
        <end position="877"/>
    </location>
</feature>
<dbReference type="PROSITE" id="PS50111">
    <property type="entry name" value="CHEMOTAXIS_TRANSDUC_2"/>
    <property type="match status" value="1"/>
</dbReference>
<dbReference type="InterPro" id="IPR050903">
    <property type="entry name" value="Bact_Chemotaxis_MeTrfase"/>
</dbReference>
<evidence type="ECO:0000313" key="5">
    <source>
        <dbReference type="EMBL" id="CUH80185.1"/>
    </source>
</evidence>
<name>A0A0N7M0D8_9RHOB</name>
<dbReference type="PROSITE" id="PS50113">
    <property type="entry name" value="PAC"/>
    <property type="match status" value="5"/>
</dbReference>
<protein>
    <submittedName>
        <fullName evidence="5">Chemotaxis regulator BdlA</fullName>
    </submittedName>
</protein>
<dbReference type="SMART" id="SM00091">
    <property type="entry name" value="PAS"/>
    <property type="match status" value="7"/>
</dbReference>
<dbReference type="Gene3D" id="1.10.287.950">
    <property type="entry name" value="Methyl-accepting chemotaxis protein"/>
    <property type="match status" value="1"/>
</dbReference>
<keyword evidence="1" id="KW-0807">Transducer</keyword>
<dbReference type="InterPro" id="IPR004090">
    <property type="entry name" value="Chemotax_Me-accpt_rcpt"/>
</dbReference>
<feature type="domain" description="PAC" evidence="4">
    <location>
        <begin position="337"/>
        <end position="389"/>
    </location>
</feature>
<evidence type="ECO:0000256" key="1">
    <source>
        <dbReference type="PROSITE-ProRule" id="PRU00284"/>
    </source>
</evidence>
<dbReference type="InterPro" id="IPR035965">
    <property type="entry name" value="PAS-like_dom_sf"/>
</dbReference>
<evidence type="ECO:0000259" key="2">
    <source>
        <dbReference type="PROSITE" id="PS50111"/>
    </source>
</evidence>
<evidence type="ECO:0000313" key="6">
    <source>
        <dbReference type="Proteomes" id="UP000052022"/>
    </source>
</evidence>
<dbReference type="InterPro" id="IPR001610">
    <property type="entry name" value="PAC"/>
</dbReference>
<dbReference type="GO" id="GO:0007165">
    <property type="term" value="P:signal transduction"/>
    <property type="evidence" value="ECO:0007669"/>
    <property type="project" value="UniProtKB-KW"/>
</dbReference>
<feature type="domain" description="PAC" evidence="4">
    <location>
        <begin position="94"/>
        <end position="146"/>
    </location>
</feature>
<gene>
    <name evidence="5" type="primary">bdlA</name>
    <name evidence="5" type="ORF">TRM7557_02762</name>
</gene>
<dbReference type="Pfam" id="PF00015">
    <property type="entry name" value="MCPsignal"/>
    <property type="match status" value="1"/>
</dbReference>
<dbReference type="GO" id="GO:0016020">
    <property type="term" value="C:membrane"/>
    <property type="evidence" value="ECO:0007669"/>
    <property type="project" value="InterPro"/>
</dbReference>
<dbReference type="SUPFAM" id="SSF58104">
    <property type="entry name" value="Methyl-accepting chemotaxis protein (MCP) signaling domain"/>
    <property type="match status" value="1"/>
</dbReference>
<dbReference type="PRINTS" id="PR00260">
    <property type="entry name" value="CHEMTRNSDUCR"/>
</dbReference>
<dbReference type="OrthoDB" id="9765776at2"/>
<dbReference type="EMBL" id="CYSD01000039">
    <property type="protein sequence ID" value="CUH80185.1"/>
    <property type="molecule type" value="Genomic_DNA"/>
</dbReference>
<dbReference type="Proteomes" id="UP000052022">
    <property type="component" value="Unassembled WGS sequence"/>
</dbReference>
<dbReference type="PANTHER" id="PTHR24422:SF10">
    <property type="entry name" value="CHEMOTAXIS PROTEIN METHYLTRANSFERASE 2"/>
    <property type="match status" value="1"/>
</dbReference>
<dbReference type="GO" id="GO:0006935">
    <property type="term" value="P:chemotaxis"/>
    <property type="evidence" value="ECO:0007669"/>
    <property type="project" value="InterPro"/>
</dbReference>
<proteinExistence type="predicted"/>